<reference evidence="3" key="1">
    <citation type="journal article" date="2019" name="Int. J. Syst. Evol. Microbiol.">
        <title>The Global Catalogue of Microorganisms (GCM) 10K type strain sequencing project: providing services to taxonomists for standard genome sequencing and annotation.</title>
        <authorList>
            <consortium name="The Broad Institute Genomics Platform"/>
            <consortium name="The Broad Institute Genome Sequencing Center for Infectious Disease"/>
            <person name="Wu L."/>
            <person name="Ma J."/>
        </authorList>
    </citation>
    <scope>NUCLEOTIDE SEQUENCE [LARGE SCALE GENOMIC DNA]</scope>
    <source>
        <strain evidence="3">YIM 94188</strain>
    </source>
</reference>
<feature type="transmembrane region" description="Helical" evidence="1">
    <location>
        <begin position="107"/>
        <end position="130"/>
    </location>
</feature>
<dbReference type="Proteomes" id="UP001596072">
    <property type="component" value="Unassembled WGS sequence"/>
</dbReference>
<feature type="transmembrane region" description="Helical" evidence="1">
    <location>
        <begin position="26"/>
        <end position="50"/>
    </location>
</feature>
<evidence type="ECO:0000256" key="1">
    <source>
        <dbReference type="SAM" id="Phobius"/>
    </source>
</evidence>
<keyword evidence="1" id="KW-0472">Membrane</keyword>
<evidence type="ECO:0000313" key="3">
    <source>
        <dbReference type="Proteomes" id="UP001596072"/>
    </source>
</evidence>
<keyword evidence="1" id="KW-1133">Transmembrane helix</keyword>
<organism evidence="2 3">
    <name type="scientific">Nocardioides vastitatis</name>
    <dbReference type="NCBI Taxonomy" id="2568655"/>
    <lineage>
        <taxon>Bacteria</taxon>
        <taxon>Bacillati</taxon>
        <taxon>Actinomycetota</taxon>
        <taxon>Actinomycetes</taxon>
        <taxon>Propionibacteriales</taxon>
        <taxon>Nocardioidaceae</taxon>
        <taxon>Nocardioides</taxon>
    </lineage>
</organism>
<evidence type="ECO:0000313" key="2">
    <source>
        <dbReference type="EMBL" id="MFC5727305.1"/>
    </source>
</evidence>
<dbReference type="EMBL" id="JBHSNS010000001">
    <property type="protein sequence ID" value="MFC5727305.1"/>
    <property type="molecule type" value="Genomic_DNA"/>
</dbReference>
<protein>
    <submittedName>
        <fullName evidence="2">Uncharacterized protein</fullName>
    </submittedName>
</protein>
<comment type="caution">
    <text evidence="2">The sequence shown here is derived from an EMBL/GenBank/DDBJ whole genome shotgun (WGS) entry which is preliminary data.</text>
</comment>
<name>A0ABW0ZFP8_9ACTN</name>
<keyword evidence="3" id="KW-1185">Reference proteome</keyword>
<feature type="transmembrane region" description="Helical" evidence="1">
    <location>
        <begin position="80"/>
        <end position="101"/>
    </location>
</feature>
<dbReference type="RefSeq" id="WP_378526880.1">
    <property type="nucleotide sequence ID" value="NZ_JBHSNS010000001.1"/>
</dbReference>
<sequence length="154" mass="16048">MPGRGTSQGVTLAAHPHFGRPLWTHLLAAVGLVVAWTSAFLVLVSVAYYFSASCVDTAHKGLIPAPASPRGELACGRGTSWFWVVVLALMAAAVVGAAVAWSRQHLVWLVVAALLAPGIPAGAVGAVALVRADCTPAEWAAQGVEGCERDRERR</sequence>
<proteinExistence type="predicted"/>
<keyword evidence="1" id="KW-0812">Transmembrane</keyword>
<gene>
    <name evidence="2" type="ORF">ACFPQB_00130</name>
</gene>
<accession>A0ABW0ZFP8</accession>